<name>A0A135TVX4_9PEZI</name>
<feature type="compositionally biased region" description="Basic and acidic residues" evidence="1">
    <location>
        <begin position="230"/>
        <end position="240"/>
    </location>
</feature>
<accession>A0A135TVX4</accession>
<protein>
    <submittedName>
        <fullName evidence="3">Uncharacterized protein</fullName>
    </submittedName>
</protein>
<dbReference type="PANTHER" id="PTHR38049:SF2">
    <property type="entry name" value="RICIN B LECTIN DOMAIN-CONTAINING PROTEIN"/>
    <property type="match status" value="1"/>
</dbReference>
<feature type="signal peptide" evidence="2">
    <location>
        <begin position="1"/>
        <end position="15"/>
    </location>
</feature>
<sequence>MALSLLISFATAVGASEGIKASMARSRREEHRSRKNNLVLHCPKSSQFSPYLEGRQVVLSGDRLFVDTGTAHDVPFGHPFEGYYLPYPDSRFSGLVSTITHEAPIMNWIFVDPVTYQVRFGNRAIADGNVTGPWECTRQDRRLTFCGWEGFCAVLEDSGIWGLYFDCDGDSLHQKMKPEGRIVIEIELIRREMRTGKPEYFDPEGEATDQEQLIPQPPKDAEKSPVCGHQDVEPGVKEDGLSSDMKFSNHDYGMSAHGLISEKNNVKVSDAHQPLKDGSRSLQQHEEPYLTPSYDG</sequence>
<evidence type="ECO:0000313" key="3">
    <source>
        <dbReference type="EMBL" id="KXH52318.1"/>
    </source>
</evidence>
<gene>
    <name evidence="3" type="ORF">CNYM01_02134</name>
</gene>
<evidence type="ECO:0000256" key="1">
    <source>
        <dbReference type="SAM" id="MobiDB-lite"/>
    </source>
</evidence>
<proteinExistence type="predicted"/>
<feature type="compositionally biased region" description="Basic and acidic residues" evidence="1">
    <location>
        <begin position="269"/>
        <end position="288"/>
    </location>
</feature>
<comment type="caution">
    <text evidence="3">The sequence shown here is derived from an EMBL/GenBank/DDBJ whole genome shotgun (WGS) entry which is preliminary data.</text>
</comment>
<reference evidence="3 4" key="1">
    <citation type="submission" date="2014-02" db="EMBL/GenBank/DDBJ databases">
        <title>The genome sequence of Colletotrichum nymphaeae SA-01.</title>
        <authorList>
            <person name="Baroncelli R."/>
            <person name="Thon M.R."/>
        </authorList>
    </citation>
    <scope>NUCLEOTIDE SEQUENCE [LARGE SCALE GENOMIC DNA]</scope>
    <source>
        <strain evidence="3 4">SA-01</strain>
    </source>
</reference>
<dbReference type="Proteomes" id="UP000070054">
    <property type="component" value="Unassembled WGS sequence"/>
</dbReference>
<dbReference type="AlphaFoldDB" id="A0A135TVX4"/>
<feature type="region of interest" description="Disordered" evidence="1">
    <location>
        <begin position="198"/>
        <end position="296"/>
    </location>
</feature>
<keyword evidence="4" id="KW-1185">Reference proteome</keyword>
<dbReference type="PANTHER" id="PTHR38049">
    <property type="entry name" value="RICIN B LECTIN DOMAIN-CONTAINING PROTEIN"/>
    <property type="match status" value="1"/>
</dbReference>
<dbReference type="OrthoDB" id="3928002at2759"/>
<evidence type="ECO:0000313" key="4">
    <source>
        <dbReference type="Proteomes" id="UP000070054"/>
    </source>
</evidence>
<keyword evidence="2" id="KW-0732">Signal</keyword>
<dbReference type="EMBL" id="JEMN01001006">
    <property type="protein sequence ID" value="KXH52318.1"/>
    <property type="molecule type" value="Genomic_DNA"/>
</dbReference>
<feature type="chain" id="PRO_5012045760" evidence="2">
    <location>
        <begin position="16"/>
        <end position="296"/>
    </location>
</feature>
<organism evidence="3 4">
    <name type="scientific">Colletotrichum nymphaeae SA-01</name>
    <dbReference type="NCBI Taxonomy" id="1460502"/>
    <lineage>
        <taxon>Eukaryota</taxon>
        <taxon>Fungi</taxon>
        <taxon>Dikarya</taxon>
        <taxon>Ascomycota</taxon>
        <taxon>Pezizomycotina</taxon>
        <taxon>Sordariomycetes</taxon>
        <taxon>Hypocreomycetidae</taxon>
        <taxon>Glomerellales</taxon>
        <taxon>Glomerellaceae</taxon>
        <taxon>Colletotrichum</taxon>
        <taxon>Colletotrichum acutatum species complex</taxon>
    </lineage>
</organism>
<evidence type="ECO:0000256" key="2">
    <source>
        <dbReference type="SAM" id="SignalP"/>
    </source>
</evidence>